<dbReference type="PANTHER" id="PTHR30093">
    <property type="entry name" value="GENERAL SECRETION PATHWAY PROTEIN G"/>
    <property type="match status" value="1"/>
</dbReference>
<keyword evidence="5 6" id="KW-0472">Membrane</keyword>
<evidence type="ECO:0000256" key="2">
    <source>
        <dbReference type="ARBA" id="ARBA00022481"/>
    </source>
</evidence>
<evidence type="ECO:0000313" key="7">
    <source>
        <dbReference type="EMBL" id="MBE9221265.1"/>
    </source>
</evidence>
<name>A0ABR9V053_9CHRO</name>
<dbReference type="Pfam" id="PF07963">
    <property type="entry name" value="N_methyl"/>
    <property type="match status" value="1"/>
</dbReference>
<dbReference type="InterPro" id="IPR012902">
    <property type="entry name" value="N_methyl_site"/>
</dbReference>
<dbReference type="InterPro" id="IPR031975">
    <property type="entry name" value="Pilin_GH"/>
</dbReference>
<dbReference type="PROSITE" id="PS00409">
    <property type="entry name" value="PROKAR_NTER_METHYL"/>
    <property type="match status" value="1"/>
</dbReference>
<dbReference type="InterPro" id="IPR045584">
    <property type="entry name" value="Pilin-like"/>
</dbReference>
<reference evidence="7 8" key="1">
    <citation type="submission" date="2020-10" db="EMBL/GenBank/DDBJ databases">
        <authorList>
            <person name="Castelo-Branco R."/>
            <person name="Eusebio N."/>
            <person name="Adriana R."/>
            <person name="Vieira A."/>
            <person name="Brugerolle De Fraissinette N."/>
            <person name="Rezende De Castro R."/>
            <person name="Schneider M.P."/>
            <person name="Vasconcelos V."/>
            <person name="Leao P.N."/>
        </authorList>
    </citation>
    <scope>NUCLEOTIDE SEQUENCE [LARGE SCALE GENOMIC DNA]</scope>
    <source>
        <strain evidence="7 8">LEGE 03274</strain>
    </source>
</reference>
<feature type="transmembrane region" description="Helical" evidence="6">
    <location>
        <begin position="7"/>
        <end position="28"/>
    </location>
</feature>
<keyword evidence="3 6" id="KW-0812">Transmembrane</keyword>
<dbReference type="Pfam" id="PF16734">
    <property type="entry name" value="Pilin_GH"/>
    <property type="match status" value="1"/>
</dbReference>
<evidence type="ECO:0000256" key="1">
    <source>
        <dbReference type="ARBA" id="ARBA00004167"/>
    </source>
</evidence>
<evidence type="ECO:0000313" key="8">
    <source>
        <dbReference type="Proteomes" id="UP000654604"/>
    </source>
</evidence>
<protein>
    <submittedName>
        <fullName evidence="7">Prepilin-type N-terminal cleavage/methylation domain-containing protein</fullName>
    </submittedName>
</protein>
<organism evidence="7 8">
    <name type="scientific">Cyanobacterium stanieri LEGE 03274</name>
    <dbReference type="NCBI Taxonomy" id="1828756"/>
    <lineage>
        <taxon>Bacteria</taxon>
        <taxon>Bacillati</taxon>
        <taxon>Cyanobacteriota</taxon>
        <taxon>Cyanophyceae</taxon>
        <taxon>Oscillatoriophycideae</taxon>
        <taxon>Chroococcales</taxon>
        <taxon>Geminocystaceae</taxon>
        <taxon>Cyanobacterium</taxon>
    </lineage>
</organism>
<comment type="subcellular location">
    <subcellularLocation>
        <location evidence="1">Membrane</location>
        <topology evidence="1">Single-pass membrane protein</topology>
    </subcellularLocation>
</comment>
<dbReference type="NCBIfam" id="TIGR02532">
    <property type="entry name" value="IV_pilin_GFxxxE"/>
    <property type="match status" value="1"/>
</dbReference>
<evidence type="ECO:0000256" key="5">
    <source>
        <dbReference type="ARBA" id="ARBA00023136"/>
    </source>
</evidence>
<dbReference type="Proteomes" id="UP000654604">
    <property type="component" value="Unassembled WGS sequence"/>
</dbReference>
<keyword evidence="2" id="KW-0488">Methylation</keyword>
<sequence>MQTKSKGFTLIELLVVVIIVGVLAAVSLPNLVSQIGKARETEHKNTVGTINRSQQAYHWEKRIFADGNDYNEIFSKLGLNFQNTYISDYKFDVTNIAATVVLVNENYQRDSIRAYSGGTFFDNTNATYSMFLCQSETPIQEIQPPTLANGCIEGDTLK</sequence>
<gene>
    <name evidence="7" type="ORF">IQ215_01005</name>
</gene>
<dbReference type="EMBL" id="JADEWC010000002">
    <property type="protein sequence ID" value="MBE9221265.1"/>
    <property type="molecule type" value="Genomic_DNA"/>
</dbReference>
<proteinExistence type="predicted"/>
<dbReference type="PANTHER" id="PTHR30093:SF44">
    <property type="entry name" value="TYPE II SECRETION SYSTEM CORE PROTEIN G"/>
    <property type="match status" value="1"/>
</dbReference>
<evidence type="ECO:0000256" key="6">
    <source>
        <dbReference type="SAM" id="Phobius"/>
    </source>
</evidence>
<dbReference type="Gene3D" id="3.30.700.10">
    <property type="entry name" value="Glycoprotein, Type 4 Pilin"/>
    <property type="match status" value="1"/>
</dbReference>
<keyword evidence="8" id="KW-1185">Reference proteome</keyword>
<accession>A0ABR9V053</accession>
<evidence type="ECO:0000256" key="3">
    <source>
        <dbReference type="ARBA" id="ARBA00022692"/>
    </source>
</evidence>
<comment type="caution">
    <text evidence="7">The sequence shown here is derived from an EMBL/GenBank/DDBJ whole genome shotgun (WGS) entry which is preliminary data.</text>
</comment>
<dbReference type="SUPFAM" id="SSF54523">
    <property type="entry name" value="Pili subunits"/>
    <property type="match status" value="1"/>
</dbReference>
<evidence type="ECO:0000256" key="4">
    <source>
        <dbReference type="ARBA" id="ARBA00022989"/>
    </source>
</evidence>
<keyword evidence="4 6" id="KW-1133">Transmembrane helix</keyword>